<dbReference type="AlphaFoldDB" id="A0A7W2AD73"/>
<feature type="transmembrane region" description="Helical" evidence="1">
    <location>
        <begin position="36"/>
        <end position="55"/>
    </location>
</feature>
<feature type="transmembrane region" description="Helical" evidence="1">
    <location>
        <begin position="6"/>
        <end position="24"/>
    </location>
</feature>
<reference evidence="2 3" key="1">
    <citation type="submission" date="2020-07" db="EMBL/GenBank/DDBJ databases">
        <title>Bacterium isolated from marien macroalgae.</title>
        <authorList>
            <person name="Zhu K."/>
            <person name="Lu D."/>
            <person name="Du Z."/>
        </authorList>
    </citation>
    <scope>NUCLEOTIDE SEQUENCE [LARGE SCALE GENOMIC DNA]</scope>
    <source>
        <strain evidence="2 3">3-1745</strain>
    </source>
</reference>
<accession>A0A7W2AD73</accession>
<sequence length="104" mass="11956">MLQEGFTFSALAMVLFVTATDYLLRHLCRHLLSKPMLLACLLFFIGLTGVVLYISDHLYAVLGEFTFAVQLSAFFSIFTCLHAWLYQPDSDKRPDIHPTYIDKY</sequence>
<name>A0A7W2AD73_9GAMM</name>
<dbReference type="Proteomes" id="UP000538931">
    <property type="component" value="Unassembled WGS sequence"/>
</dbReference>
<evidence type="ECO:0000313" key="2">
    <source>
        <dbReference type="EMBL" id="MBA4503277.1"/>
    </source>
</evidence>
<dbReference type="RefSeq" id="WP_181740878.1">
    <property type="nucleotide sequence ID" value="NZ_JACEMT010000052.1"/>
</dbReference>
<proteinExistence type="predicted"/>
<gene>
    <name evidence="2" type="ORF">H1S06_13030</name>
</gene>
<evidence type="ECO:0000256" key="1">
    <source>
        <dbReference type="SAM" id="Phobius"/>
    </source>
</evidence>
<protein>
    <submittedName>
        <fullName evidence="2">Uncharacterized protein</fullName>
    </submittedName>
</protein>
<organism evidence="2 3">
    <name type="scientific">Marinobacterium marinum</name>
    <dbReference type="NCBI Taxonomy" id="2756129"/>
    <lineage>
        <taxon>Bacteria</taxon>
        <taxon>Pseudomonadati</taxon>
        <taxon>Pseudomonadota</taxon>
        <taxon>Gammaproteobacteria</taxon>
        <taxon>Oceanospirillales</taxon>
        <taxon>Oceanospirillaceae</taxon>
        <taxon>Marinobacterium</taxon>
    </lineage>
</organism>
<feature type="transmembrane region" description="Helical" evidence="1">
    <location>
        <begin position="67"/>
        <end position="86"/>
    </location>
</feature>
<comment type="caution">
    <text evidence="2">The sequence shown here is derived from an EMBL/GenBank/DDBJ whole genome shotgun (WGS) entry which is preliminary data.</text>
</comment>
<evidence type="ECO:0000313" key="3">
    <source>
        <dbReference type="Proteomes" id="UP000538931"/>
    </source>
</evidence>
<keyword evidence="1" id="KW-0812">Transmembrane</keyword>
<dbReference type="EMBL" id="JACEMT010000052">
    <property type="protein sequence ID" value="MBA4503277.1"/>
    <property type="molecule type" value="Genomic_DNA"/>
</dbReference>
<keyword evidence="1" id="KW-0472">Membrane</keyword>
<keyword evidence="3" id="KW-1185">Reference proteome</keyword>
<keyword evidence="1" id="KW-1133">Transmembrane helix</keyword>